<evidence type="ECO:0000313" key="3">
    <source>
        <dbReference type="Proteomes" id="UP001161422"/>
    </source>
</evidence>
<keyword evidence="3" id="KW-1185">Reference proteome</keyword>
<protein>
    <recommendedName>
        <fullName evidence="1">Excalibur calcium-binding domain-containing protein</fullName>
    </recommendedName>
</protein>
<comment type="caution">
    <text evidence="2">The sequence shown here is derived from an EMBL/GenBank/DDBJ whole genome shotgun (WGS) entry which is preliminary data.</text>
</comment>
<dbReference type="Pfam" id="PF05901">
    <property type="entry name" value="Excalibur"/>
    <property type="match status" value="1"/>
</dbReference>
<dbReference type="RefSeq" id="WP_095505842.1">
    <property type="nucleotide sequence ID" value="NZ_BSNC01000001.1"/>
</dbReference>
<dbReference type="AlphaFoldDB" id="A0AA37RV48"/>
<dbReference type="EMBL" id="BSNC01000001">
    <property type="protein sequence ID" value="GLP95137.1"/>
    <property type="molecule type" value="Genomic_DNA"/>
</dbReference>
<evidence type="ECO:0000259" key="1">
    <source>
        <dbReference type="SMART" id="SM00894"/>
    </source>
</evidence>
<organism evidence="2 3">
    <name type="scientific">Paraferrimonas sedimenticola</name>
    <dbReference type="NCBI Taxonomy" id="375674"/>
    <lineage>
        <taxon>Bacteria</taxon>
        <taxon>Pseudomonadati</taxon>
        <taxon>Pseudomonadota</taxon>
        <taxon>Gammaproteobacteria</taxon>
        <taxon>Alteromonadales</taxon>
        <taxon>Ferrimonadaceae</taxon>
        <taxon>Paraferrimonas</taxon>
    </lineage>
</organism>
<sequence length="99" mass="11307">MKYVLVFLVIFAAIKYLKQSDEPQIAQPVIDKINVIEQVETDLISSGYSQPKSLYECDGREYCSQMNSYEEAVFFNTYCPEAKMDGDGDGIPCERQFGR</sequence>
<accession>A0AA37RV48</accession>
<name>A0AA37RV48_9GAMM</name>
<feature type="domain" description="Excalibur calcium-binding" evidence="1">
    <location>
        <begin position="59"/>
        <end position="94"/>
    </location>
</feature>
<dbReference type="InterPro" id="IPR008613">
    <property type="entry name" value="Excalibur_Ca-bd_domain"/>
</dbReference>
<reference evidence="2" key="1">
    <citation type="journal article" date="2014" name="Int. J. Syst. Evol. Microbiol.">
        <title>Complete genome sequence of Corynebacterium casei LMG S-19264T (=DSM 44701T), isolated from a smear-ripened cheese.</title>
        <authorList>
            <consortium name="US DOE Joint Genome Institute (JGI-PGF)"/>
            <person name="Walter F."/>
            <person name="Albersmeier A."/>
            <person name="Kalinowski J."/>
            <person name="Ruckert C."/>
        </authorList>
    </citation>
    <scope>NUCLEOTIDE SEQUENCE</scope>
    <source>
        <strain evidence="2">NBRC 101628</strain>
    </source>
</reference>
<reference evidence="2" key="2">
    <citation type="submission" date="2023-01" db="EMBL/GenBank/DDBJ databases">
        <title>Draft genome sequence of Paraferrimonas sedimenticola strain NBRC 101628.</title>
        <authorList>
            <person name="Sun Q."/>
            <person name="Mori K."/>
        </authorList>
    </citation>
    <scope>NUCLEOTIDE SEQUENCE</scope>
    <source>
        <strain evidence="2">NBRC 101628</strain>
    </source>
</reference>
<gene>
    <name evidence="2" type="ORF">GCM10007895_04430</name>
</gene>
<dbReference type="SMART" id="SM00894">
    <property type="entry name" value="Excalibur"/>
    <property type="match status" value="1"/>
</dbReference>
<dbReference type="Proteomes" id="UP001161422">
    <property type="component" value="Unassembled WGS sequence"/>
</dbReference>
<evidence type="ECO:0000313" key="2">
    <source>
        <dbReference type="EMBL" id="GLP95137.1"/>
    </source>
</evidence>
<proteinExistence type="predicted"/>